<dbReference type="PATRIC" id="fig|1300344.3.peg.140"/>
<dbReference type="GO" id="GO:0008465">
    <property type="term" value="F:hydroxypyruvate reductase (NADH) activity"/>
    <property type="evidence" value="ECO:0007669"/>
    <property type="project" value="UniProtKB-EC"/>
</dbReference>
<protein>
    <submittedName>
        <fullName evidence="4">Glycerate dehydrogenase</fullName>
        <ecNumber evidence="4">1.1.1.29</ecNumber>
    </submittedName>
</protein>
<reference evidence="4 5" key="1">
    <citation type="submission" date="2016-01" db="EMBL/GenBank/DDBJ databases">
        <title>Complete genome sequence of a soil Actinobacterium, Isoptericola dokdonensis DS-3.</title>
        <authorList>
            <person name="Kwon S.-K."/>
            <person name="Kim J.F."/>
        </authorList>
    </citation>
    <scope>NUCLEOTIDE SEQUENCE [LARGE SCALE GENOMIC DNA]</scope>
    <source>
        <strain evidence="4 5">DS-3</strain>
    </source>
</reference>
<dbReference type="STRING" id="1300344.I598_0144"/>
<dbReference type="GO" id="GO:0051287">
    <property type="term" value="F:NAD binding"/>
    <property type="evidence" value="ECO:0007669"/>
    <property type="project" value="InterPro"/>
</dbReference>
<accession>A0A168E8R0</accession>
<gene>
    <name evidence="4" type="primary">hprA_1</name>
    <name evidence="4" type="ORF">I598_0144</name>
</gene>
<dbReference type="PANTHER" id="PTHR43333:SF1">
    <property type="entry name" value="D-ISOMER SPECIFIC 2-HYDROXYACID DEHYDROGENASE NAD-BINDING DOMAIN-CONTAINING PROTEIN"/>
    <property type="match status" value="1"/>
</dbReference>
<dbReference type="RefSeq" id="WP_068204667.1">
    <property type="nucleotide sequence ID" value="NZ_CP014209.1"/>
</dbReference>
<dbReference type="OrthoDB" id="4324715at2"/>
<dbReference type="InterPro" id="IPR036291">
    <property type="entry name" value="NAD(P)-bd_dom_sf"/>
</dbReference>
<dbReference type="PANTHER" id="PTHR43333">
    <property type="entry name" value="2-HACID_DH_C DOMAIN-CONTAINING PROTEIN"/>
    <property type="match status" value="1"/>
</dbReference>
<dbReference type="Pfam" id="PF02826">
    <property type="entry name" value="2-Hacid_dh_C"/>
    <property type="match status" value="1"/>
</dbReference>
<keyword evidence="5" id="KW-1185">Reference proteome</keyword>
<dbReference type="AlphaFoldDB" id="A0A168E8R0"/>
<dbReference type="KEGG" id="ido:I598_0144"/>
<evidence type="ECO:0000313" key="4">
    <source>
        <dbReference type="EMBL" id="ANC29737.1"/>
    </source>
</evidence>
<dbReference type="Gene3D" id="3.40.50.720">
    <property type="entry name" value="NAD(P)-binding Rossmann-like Domain"/>
    <property type="match status" value="2"/>
</dbReference>
<dbReference type="InterPro" id="IPR006140">
    <property type="entry name" value="D-isomer_DH_NAD-bd"/>
</dbReference>
<sequence length="314" mass="33371">MKILVPSNVPFDLTIDVEGVEVAPYVMRDPVPDEHTDAEAIVTWASSGTVLRDAAARLTALRWVQTLNAGPDLALAAGFGPDVTIASGRGLHDATVAEHTVALLLASVRRLDRSLDAQRRHEWDRALGREQVREQEMFSLQGRHVVVWGFGSIAARLTPLLTALGARVTGVATSDGERYGHPVVAQERLSEVLPGADVLISLLPATPGTRHALDAQLLALLPPHARFVNVGRGATVDETALVEALRSGALAGAALDVTESEPLPEDSPLWDVPNLILTPHVAGGRPQGAAGFVTAQVRRWLADGPDGLHNVVAR</sequence>
<evidence type="ECO:0000259" key="3">
    <source>
        <dbReference type="Pfam" id="PF02826"/>
    </source>
</evidence>
<dbReference type="SUPFAM" id="SSF52283">
    <property type="entry name" value="Formate/glycerate dehydrogenase catalytic domain-like"/>
    <property type="match status" value="1"/>
</dbReference>
<dbReference type="EC" id="1.1.1.29" evidence="4"/>
<keyword evidence="1 4" id="KW-0560">Oxidoreductase</keyword>
<evidence type="ECO:0000256" key="2">
    <source>
        <dbReference type="ARBA" id="ARBA00023027"/>
    </source>
</evidence>
<feature type="domain" description="D-isomer specific 2-hydroxyacid dehydrogenase NAD-binding" evidence="3">
    <location>
        <begin position="101"/>
        <end position="282"/>
    </location>
</feature>
<proteinExistence type="predicted"/>
<dbReference type="SUPFAM" id="SSF51735">
    <property type="entry name" value="NAD(P)-binding Rossmann-fold domains"/>
    <property type="match status" value="1"/>
</dbReference>
<evidence type="ECO:0000256" key="1">
    <source>
        <dbReference type="ARBA" id="ARBA00023002"/>
    </source>
</evidence>
<evidence type="ECO:0000313" key="5">
    <source>
        <dbReference type="Proteomes" id="UP000076794"/>
    </source>
</evidence>
<dbReference type="Proteomes" id="UP000076794">
    <property type="component" value="Chromosome"/>
</dbReference>
<name>A0A168E8R0_9MICO</name>
<dbReference type="EMBL" id="CP014209">
    <property type="protein sequence ID" value="ANC29737.1"/>
    <property type="molecule type" value="Genomic_DNA"/>
</dbReference>
<organism evidence="4 5">
    <name type="scientific">Isoptericola dokdonensis DS-3</name>
    <dbReference type="NCBI Taxonomy" id="1300344"/>
    <lineage>
        <taxon>Bacteria</taxon>
        <taxon>Bacillati</taxon>
        <taxon>Actinomycetota</taxon>
        <taxon>Actinomycetes</taxon>
        <taxon>Micrococcales</taxon>
        <taxon>Promicromonosporaceae</taxon>
        <taxon>Isoptericola</taxon>
    </lineage>
</organism>
<keyword evidence="2" id="KW-0520">NAD</keyword>